<feature type="transmembrane region" description="Helical" evidence="1">
    <location>
        <begin position="414"/>
        <end position="433"/>
    </location>
</feature>
<dbReference type="InterPro" id="IPR022409">
    <property type="entry name" value="PKD/Chitinase_dom"/>
</dbReference>
<dbReference type="Gene3D" id="2.60.40.10">
    <property type="entry name" value="Immunoglobulins"/>
    <property type="match status" value="1"/>
</dbReference>
<dbReference type="Pfam" id="PF18911">
    <property type="entry name" value="PKD_4"/>
    <property type="match status" value="1"/>
</dbReference>
<feature type="domain" description="PKD" evidence="3">
    <location>
        <begin position="70"/>
        <end position="127"/>
    </location>
</feature>
<evidence type="ECO:0000259" key="3">
    <source>
        <dbReference type="PROSITE" id="PS50093"/>
    </source>
</evidence>
<gene>
    <name evidence="4" type="ORF">A3F54_02330</name>
</gene>
<feature type="signal peptide" evidence="2">
    <location>
        <begin position="1"/>
        <end position="31"/>
    </location>
</feature>
<dbReference type="SMART" id="SM00089">
    <property type="entry name" value="PKD"/>
    <property type="match status" value="1"/>
</dbReference>
<feature type="transmembrane region" description="Helical" evidence="1">
    <location>
        <begin position="338"/>
        <end position="354"/>
    </location>
</feature>
<dbReference type="InterPro" id="IPR000601">
    <property type="entry name" value="PKD_dom"/>
</dbReference>
<feature type="transmembrane region" description="Helical" evidence="1">
    <location>
        <begin position="439"/>
        <end position="458"/>
    </location>
</feature>
<protein>
    <recommendedName>
        <fullName evidence="3">PKD domain-containing protein</fullName>
    </recommendedName>
</protein>
<dbReference type="AlphaFoldDB" id="A0A1G2B079"/>
<feature type="transmembrane region" description="Helical" evidence="1">
    <location>
        <begin position="495"/>
        <end position="513"/>
    </location>
</feature>
<evidence type="ECO:0000313" key="5">
    <source>
        <dbReference type="Proteomes" id="UP000176952"/>
    </source>
</evidence>
<dbReference type="InterPro" id="IPR035986">
    <property type="entry name" value="PKD_dom_sf"/>
</dbReference>
<evidence type="ECO:0000256" key="1">
    <source>
        <dbReference type="SAM" id="Phobius"/>
    </source>
</evidence>
<name>A0A1G2B079_9BACT</name>
<keyword evidence="2" id="KW-0732">Signal</keyword>
<keyword evidence="1" id="KW-1133">Transmembrane helix</keyword>
<dbReference type="STRING" id="1798542.A3F54_02330"/>
<dbReference type="InterPro" id="IPR025840">
    <property type="entry name" value="7TM_transglut"/>
</dbReference>
<proteinExistence type="predicted"/>
<evidence type="ECO:0000313" key="4">
    <source>
        <dbReference type="EMBL" id="OGY82375.1"/>
    </source>
</evidence>
<keyword evidence="1" id="KW-0472">Membrane</keyword>
<keyword evidence="1" id="KW-0812">Transmembrane</keyword>
<dbReference type="InterPro" id="IPR013783">
    <property type="entry name" value="Ig-like_fold"/>
</dbReference>
<comment type="caution">
    <text evidence="4">The sequence shown here is derived from an EMBL/GenBank/DDBJ whole genome shotgun (WGS) entry which is preliminary data.</text>
</comment>
<feature type="chain" id="PRO_5009581970" description="PKD domain-containing protein" evidence="2">
    <location>
        <begin position="32"/>
        <end position="546"/>
    </location>
</feature>
<organism evidence="4 5">
    <name type="scientific">Candidatus Kerfeldbacteria bacterium RIFCSPHIGHO2_12_FULL_48_17</name>
    <dbReference type="NCBI Taxonomy" id="1798542"/>
    <lineage>
        <taxon>Bacteria</taxon>
        <taxon>Candidatus Kerfeldiibacteriota</taxon>
    </lineage>
</organism>
<reference evidence="4 5" key="1">
    <citation type="journal article" date="2016" name="Nat. Commun.">
        <title>Thousands of microbial genomes shed light on interconnected biogeochemical processes in an aquifer system.</title>
        <authorList>
            <person name="Anantharaman K."/>
            <person name="Brown C.T."/>
            <person name="Hug L.A."/>
            <person name="Sharon I."/>
            <person name="Castelle C.J."/>
            <person name="Probst A.J."/>
            <person name="Thomas B.C."/>
            <person name="Singh A."/>
            <person name="Wilkins M.J."/>
            <person name="Karaoz U."/>
            <person name="Brodie E.L."/>
            <person name="Williams K.H."/>
            <person name="Hubbard S.S."/>
            <person name="Banfield J.F."/>
        </authorList>
    </citation>
    <scope>NUCLEOTIDE SEQUENCE [LARGE SCALE GENOMIC DNA]</scope>
</reference>
<dbReference type="SUPFAM" id="SSF49299">
    <property type="entry name" value="PKD domain"/>
    <property type="match status" value="1"/>
</dbReference>
<dbReference type="PROSITE" id="PS50093">
    <property type="entry name" value="PKD"/>
    <property type="match status" value="1"/>
</dbReference>
<accession>A0A1G2B079</accession>
<dbReference type="EMBL" id="MHKD01000031">
    <property type="protein sequence ID" value="OGY82375.1"/>
    <property type="molecule type" value="Genomic_DNA"/>
</dbReference>
<dbReference type="CDD" id="cd00146">
    <property type="entry name" value="PKD"/>
    <property type="match status" value="1"/>
</dbReference>
<dbReference type="Pfam" id="PF14402">
    <property type="entry name" value="7TM_transglut"/>
    <property type="match status" value="1"/>
</dbReference>
<feature type="transmembrane region" description="Helical" evidence="1">
    <location>
        <begin position="470"/>
        <end position="489"/>
    </location>
</feature>
<evidence type="ECO:0000256" key="2">
    <source>
        <dbReference type="SAM" id="SignalP"/>
    </source>
</evidence>
<sequence length="546" mass="60031">MNILSRFIMCLLIFSAFSTFILATMPLASYAAEEPTDAAPPDAAAATDTAAPPAEETPVVLKAEGGKDQNAVIGKKILFNGSGSTVPKSTETTYTWNFGDGSTGSGIDPTHIYNRSGAFRVTLTVESGDQKSSDDLIVSVAQNLVVVISNASIKESEIKKLYDFGLTQNVLVVNIRDESKDSNFIVAQNLGQKLLLSQNDLKQAEVIIVLTSGNIGLNALAELAQAFDAQQDGTSIDLNWTQKTIVNVTDSRASSARIAQSTFNLLEPDSIILVKEDALFPVITAGTTKSVVPTLQKKDIEYEIISQFSKRALEKLTPFNFMSYGINYLINNGLDQNTILLILSLPVIATIIAIARQIIGIKAFGIYIPSIIALTFVVTSLKFGIIIFLALLITGTLARIIAKRLRLLYLPRMAILMTVVSLSIFAMFIISAANNNTGFLTLSIFPILILTVLIERFVEAQIEKGFRTAAKLTIESLLLSILSYYIVTWELLENIILGYPELIFLLIVFNLVLGRFTGLRLTEYLRFFNLFRHERHTEPQKNPRNE</sequence>
<dbReference type="Proteomes" id="UP000176952">
    <property type="component" value="Unassembled WGS sequence"/>
</dbReference>